<organism evidence="1 2">
    <name type="scientific">Xanthobacter aminoxidans</name>
    <dbReference type="NCBI Taxonomy" id="186280"/>
    <lineage>
        <taxon>Bacteria</taxon>
        <taxon>Pseudomonadati</taxon>
        <taxon>Pseudomonadota</taxon>
        <taxon>Alphaproteobacteria</taxon>
        <taxon>Hyphomicrobiales</taxon>
        <taxon>Xanthobacteraceae</taxon>
        <taxon>Xanthobacter</taxon>
    </lineage>
</organism>
<dbReference type="Proteomes" id="UP001604043">
    <property type="component" value="Unassembled WGS sequence"/>
</dbReference>
<keyword evidence="2" id="KW-1185">Reference proteome</keyword>
<reference evidence="1 2" key="1">
    <citation type="submission" date="2024-02" db="EMBL/GenBank/DDBJ databases">
        <title>Expansion and revision of Xanthobacter and proposal of Roseixanthobacter gen. nov.</title>
        <authorList>
            <person name="Soltysiak M.P.M."/>
            <person name="Jalihal A."/>
            <person name="Ory A."/>
            <person name="Chrisophersen C."/>
            <person name="Lee A.D."/>
            <person name="Boulton J."/>
            <person name="Springer M."/>
        </authorList>
    </citation>
    <scope>NUCLEOTIDE SEQUENCE [LARGE SCALE GENOMIC DNA]</scope>
    <source>
        <strain evidence="1 2">CB5</strain>
    </source>
</reference>
<proteinExistence type="predicted"/>
<dbReference type="RefSeq" id="WP_245279270.1">
    <property type="nucleotide sequence ID" value="NZ_JBAFUR010000006.1"/>
</dbReference>
<comment type="caution">
    <text evidence="1">The sequence shown here is derived from an EMBL/GenBank/DDBJ whole genome shotgun (WGS) entry which is preliminary data.</text>
</comment>
<gene>
    <name evidence="1" type="ORF">V5F30_20220</name>
</gene>
<evidence type="ECO:0000313" key="2">
    <source>
        <dbReference type="Proteomes" id="UP001604043"/>
    </source>
</evidence>
<evidence type="ECO:0000313" key="1">
    <source>
        <dbReference type="EMBL" id="MFG1254551.1"/>
    </source>
</evidence>
<name>A0ABW6ZL48_9HYPH</name>
<dbReference type="EMBL" id="JBAFUR010000006">
    <property type="protein sequence ID" value="MFG1254551.1"/>
    <property type="molecule type" value="Genomic_DNA"/>
</dbReference>
<sequence length="58" mass="6521">MCRDLIRQAPVRVDSREELQTELQRASGGVIFTTIQKFAPGIGETRYPSLASTPRLRC</sequence>
<protein>
    <submittedName>
        <fullName evidence="1">Uncharacterized protein</fullName>
    </submittedName>
</protein>
<accession>A0ABW6ZL48</accession>